<name>A0A9Q0EVY9_9TELE</name>
<proteinExistence type="predicted"/>
<comment type="caution">
    <text evidence="2">The sequence shown here is derived from an EMBL/GenBank/DDBJ whole genome shotgun (WGS) entry which is preliminary data.</text>
</comment>
<feature type="region of interest" description="Disordered" evidence="1">
    <location>
        <begin position="24"/>
        <end position="98"/>
    </location>
</feature>
<evidence type="ECO:0000256" key="1">
    <source>
        <dbReference type="SAM" id="MobiDB-lite"/>
    </source>
</evidence>
<keyword evidence="3" id="KW-1185">Reference proteome</keyword>
<reference evidence="2" key="1">
    <citation type="submission" date="2022-07" db="EMBL/GenBank/DDBJ databases">
        <title>Chromosome-level genome of Muraenolepis orangiensis.</title>
        <authorList>
            <person name="Kim J."/>
        </authorList>
    </citation>
    <scope>NUCLEOTIDE SEQUENCE</scope>
    <source>
        <strain evidence="2">KU_S4_2022</strain>
        <tissue evidence="2">Muscle</tissue>
    </source>
</reference>
<sequence length="98" mass="10453">MTDPADSPIHQTISTHGLLLGRHEELLKDGAAPLQPSRRSSNLHRAEPGDPRSSGHQHPPEHAGRVSVRAPCLDCSDGPFSRSASRATTSPFTASSRP</sequence>
<accession>A0A9Q0EVY9</accession>
<evidence type="ECO:0000313" key="2">
    <source>
        <dbReference type="EMBL" id="KAJ3612513.1"/>
    </source>
</evidence>
<evidence type="ECO:0000313" key="3">
    <source>
        <dbReference type="Proteomes" id="UP001148018"/>
    </source>
</evidence>
<protein>
    <submittedName>
        <fullName evidence="2">Uncharacterized protein</fullName>
    </submittedName>
</protein>
<dbReference type="Proteomes" id="UP001148018">
    <property type="component" value="Unassembled WGS sequence"/>
</dbReference>
<gene>
    <name evidence="2" type="ORF">NHX12_020788</name>
</gene>
<organism evidence="2 3">
    <name type="scientific">Muraenolepis orangiensis</name>
    <name type="common">Patagonian moray cod</name>
    <dbReference type="NCBI Taxonomy" id="630683"/>
    <lineage>
        <taxon>Eukaryota</taxon>
        <taxon>Metazoa</taxon>
        <taxon>Chordata</taxon>
        <taxon>Craniata</taxon>
        <taxon>Vertebrata</taxon>
        <taxon>Euteleostomi</taxon>
        <taxon>Actinopterygii</taxon>
        <taxon>Neopterygii</taxon>
        <taxon>Teleostei</taxon>
        <taxon>Neoteleostei</taxon>
        <taxon>Acanthomorphata</taxon>
        <taxon>Zeiogadaria</taxon>
        <taxon>Gadariae</taxon>
        <taxon>Gadiformes</taxon>
        <taxon>Muraenolepidoidei</taxon>
        <taxon>Muraenolepididae</taxon>
        <taxon>Muraenolepis</taxon>
    </lineage>
</organism>
<dbReference type="AlphaFoldDB" id="A0A9Q0EVY9"/>
<feature type="compositionally biased region" description="Polar residues" evidence="1">
    <location>
        <begin position="82"/>
        <end position="98"/>
    </location>
</feature>
<dbReference type="EMBL" id="JANIIK010000036">
    <property type="protein sequence ID" value="KAJ3612513.1"/>
    <property type="molecule type" value="Genomic_DNA"/>
</dbReference>